<proteinExistence type="predicted"/>
<keyword evidence="2" id="KW-1185">Reference proteome</keyword>
<dbReference type="InterPro" id="IPR036388">
    <property type="entry name" value="WH-like_DNA-bd_sf"/>
</dbReference>
<dbReference type="InterPro" id="IPR036390">
    <property type="entry name" value="WH_DNA-bd_sf"/>
</dbReference>
<dbReference type="Gene3D" id="1.10.10.10">
    <property type="entry name" value="Winged helix-like DNA-binding domain superfamily/Winged helix DNA-binding domain"/>
    <property type="match status" value="1"/>
</dbReference>
<protein>
    <recommendedName>
        <fullName evidence="3">LexA repressor DNA-binding domain-containing protein</fullName>
    </recommendedName>
</protein>
<sequence length="95" mass="10421">MAKLSGVQQKIMSFLLEVSLVQGNNSSGPIETAVLSKYIGASYGTTKTSIARLVSKGFLERQKGKTARGGYIDLKIPEEIKEILIEQKQSMVKPY</sequence>
<name>A0ABX2ZXD4_9GAMM</name>
<comment type="caution">
    <text evidence="1">The sequence shown here is derived from an EMBL/GenBank/DDBJ whole genome shotgun (WGS) entry which is preliminary data.</text>
</comment>
<dbReference type="EMBL" id="MDTU01000004">
    <property type="protein sequence ID" value="ODN41261.1"/>
    <property type="molecule type" value="Genomic_DNA"/>
</dbReference>
<accession>A0ABX2ZXD4</accession>
<reference evidence="1 2" key="1">
    <citation type="submission" date="2016-08" db="EMBL/GenBank/DDBJ databases">
        <title>Draft genome sequence of Candidatus Piscirickettsia litoralis, from seawater.</title>
        <authorList>
            <person name="Wan X."/>
            <person name="Lee A.J."/>
            <person name="Hou S."/>
            <person name="Donachie S.P."/>
        </authorList>
    </citation>
    <scope>NUCLEOTIDE SEQUENCE [LARGE SCALE GENOMIC DNA]</scope>
    <source>
        <strain evidence="1 2">Y2</strain>
    </source>
</reference>
<evidence type="ECO:0000313" key="2">
    <source>
        <dbReference type="Proteomes" id="UP000094329"/>
    </source>
</evidence>
<dbReference type="SUPFAM" id="SSF46785">
    <property type="entry name" value="Winged helix' DNA-binding domain"/>
    <property type="match status" value="1"/>
</dbReference>
<organism evidence="1 2">
    <name type="scientific">Piscirickettsia litoralis</name>
    <dbReference type="NCBI Taxonomy" id="1891921"/>
    <lineage>
        <taxon>Bacteria</taxon>
        <taxon>Pseudomonadati</taxon>
        <taxon>Pseudomonadota</taxon>
        <taxon>Gammaproteobacteria</taxon>
        <taxon>Thiotrichales</taxon>
        <taxon>Piscirickettsiaceae</taxon>
        <taxon>Piscirickettsia</taxon>
    </lineage>
</organism>
<evidence type="ECO:0000313" key="1">
    <source>
        <dbReference type="EMBL" id="ODN41261.1"/>
    </source>
</evidence>
<dbReference type="Proteomes" id="UP000094329">
    <property type="component" value="Unassembled WGS sequence"/>
</dbReference>
<evidence type="ECO:0008006" key="3">
    <source>
        <dbReference type="Google" id="ProtNLM"/>
    </source>
</evidence>
<gene>
    <name evidence="1" type="ORF">BGC07_16955</name>
</gene>